<dbReference type="Proteomes" id="UP001500842">
    <property type="component" value="Unassembled WGS sequence"/>
</dbReference>
<keyword evidence="2" id="KW-1133">Transmembrane helix</keyword>
<protein>
    <recommendedName>
        <fullName evidence="5">Mercuric ion transport protein</fullName>
    </recommendedName>
</protein>
<keyword evidence="4" id="KW-1185">Reference proteome</keyword>
<feature type="region of interest" description="Disordered" evidence="1">
    <location>
        <begin position="80"/>
        <end position="105"/>
    </location>
</feature>
<accession>A0ABN2AJ85</accession>
<evidence type="ECO:0000256" key="1">
    <source>
        <dbReference type="SAM" id="MobiDB-lite"/>
    </source>
</evidence>
<evidence type="ECO:0000256" key="2">
    <source>
        <dbReference type="SAM" id="Phobius"/>
    </source>
</evidence>
<feature type="compositionally biased region" description="Basic and acidic residues" evidence="1">
    <location>
        <begin position="96"/>
        <end position="105"/>
    </location>
</feature>
<sequence length="105" mass="10764">MSNNNRHEPPDRTDGSGPSGVLLGSGAALFMVVCCAGPALIAAGALGVIGGWLGSPWLIGAALTVLAAAVLWTMTRRRNGSDAADCCNPPQLSHTDLPESTREDH</sequence>
<keyword evidence="2" id="KW-0472">Membrane</keyword>
<evidence type="ECO:0000313" key="3">
    <source>
        <dbReference type="EMBL" id="GAA1519515.1"/>
    </source>
</evidence>
<dbReference type="EMBL" id="BAAAOR010000019">
    <property type="protein sequence ID" value="GAA1519515.1"/>
    <property type="molecule type" value="Genomic_DNA"/>
</dbReference>
<organism evidence="3 4">
    <name type="scientific">Nocardioides humi</name>
    <dbReference type="NCBI Taxonomy" id="449461"/>
    <lineage>
        <taxon>Bacteria</taxon>
        <taxon>Bacillati</taxon>
        <taxon>Actinomycetota</taxon>
        <taxon>Actinomycetes</taxon>
        <taxon>Propionibacteriales</taxon>
        <taxon>Nocardioidaceae</taxon>
        <taxon>Nocardioides</taxon>
    </lineage>
</organism>
<gene>
    <name evidence="3" type="ORF">GCM10009788_24330</name>
</gene>
<dbReference type="RefSeq" id="WP_141003365.1">
    <property type="nucleotide sequence ID" value="NZ_BAAAOR010000019.1"/>
</dbReference>
<feature type="transmembrane region" description="Helical" evidence="2">
    <location>
        <begin position="21"/>
        <end position="49"/>
    </location>
</feature>
<keyword evidence="2" id="KW-0812">Transmembrane</keyword>
<name>A0ABN2AJ85_9ACTN</name>
<comment type="caution">
    <text evidence="3">The sequence shown here is derived from an EMBL/GenBank/DDBJ whole genome shotgun (WGS) entry which is preliminary data.</text>
</comment>
<evidence type="ECO:0000313" key="4">
    <source>
        <dbReference type="Proteomes" id="UP001500842"/>
    </source>
</evidence>
<evidence type="ECO:0008006" key="5">
    <source>
        <dbReference type="Google" id="ProtNLM"/>
    </source>
</evidence>
<proteinExistence type="predicted"/>
<feature type="transmembrane region" description="Helical" evidence="2">
    <location>
        <begin position="55"/>
        <end position="74"/>
    </location>
</feature>
<reference evidence="3 4" key="1">
    <citation type="journal article" date="2019" name="Int. J. Syst. Evol. Microbiol.">
        <title>The Global Catalogue of Microorganisms (GCM) 10K type strain sequencing project: providing services to taxonomists for standard genome sequencing and annotation.</title>
        <authorList>
            <consortium name="The Broad Institute Genomics Platform"/>
            <consortium name="The Broad Institute Genome Sequencing Center for Infectious Disease"/>
            <person name="Wu L."/>
            <person name="Ma J."/>
        </authorList>
    </citation>
    <scope>NUCLEOTIDE SEQUENCE [LARGE SCALE GENOMIC DNA]</scope>
    <source>
        <strain evidence="3 4">JCM 14942</strain>
    </source>
</reference>